<proteinExistence type="predicted"/>
<reference evidence="1" key="1">
    <citation type="submission" date="2021-05" db="EMBL/GenBank/DDBJ databases">
        <authorList>
            <person name="Alioto T."/>
            <person name="Alioto T."/>
            <person name="Gomez Garrido J."/>
        </authorList>
    </citation>
    <scope>NUCLEOTIDE SEQUENCE</scope>
</reference>
<evidence type="ECO:0000313" key="1">
    <source>
        <dbReference type="EMBL" id="CAG6792249.1"/>
    </source>
</evidence>
<protein>
    <submittedName>
        <fullName evidence="1">Uncharacterized protein</fullName>
    </submittedName>
</protein>
<organism evidence="1">
    <name type="scientific">Cacopsylla melanoneura</name>
    <dbReference type="NCBI Taxonomy" id="428564"/>
    <lineage>
        <taxon>Eukaryota</taxon>
        <taxon>Metazoa</taxon>
        <taxon>Ecdysozoa</taxon>
        <taxon>Arthropoda</taxon>
        <taxon>Hexapoda</taxon>
        <taxon>Insecta</taxon>
        <taxon>Pterygota</taxon>
        <taxon>Neoptera</taxon>
        <taxon>Paraneoptera</taxon>
        <taxon>Hemiptera</taxon>
        <taxon>Sternorrhyncha</taxon>
        <taxon>Psylloidea</taxon>
        <taxon>Psyllidae</taxon>
        <taxon>Psyllinae</taxon>
        <taxon>Cacopsylla</taxon>
    </lineage>
</organism>
<dbReference type="AlphaFoldDB" id="A0A8D9BZ54"/>
<accession>A0A8D9BZ54</accession>
<dbReference type="EMBL" id="HBUF01680541">
    <property type="protein sequence ID" value="CAG6792250.1"/>
    <property type="molecule type" value="Transcribed_RNA"/>
</dbReference>
<sequence>MDATNNMPNPILSRLSHNARVNHAVYTVARSLPLSAAMLPVVALKDVVSMDSTDVASRPVKSLTIVCVLYSLSLTQLTQIGHEGLSSLGRLEYAGNEHLQVHEFWTIVAIMRLMSSGEIFLENVKNPIDVNRWVIQKVRGIQSVQPRI</sequence>
<dbReference type="EMBL" id="HBUF01680540">
    <property type="protein sequence ID" value="CAG6792249.1"/>
    <property type="molecule type" value="Transcribed_RNA"/>
</dbReference>
<name>A0A8D9BZ54_9HEMI</name>